<name>A0A7X0JC03_9SPHN</name>
<accession>A0A7X0JC03</accession>
<proteinExistence type="predicted"/>
<dbReference type="GO" id="GO:0016757">
    <property type="term" value="F:glycosyltransferase activity"/>
    <property type="evidence" value="ECO:0007669"/>
    <property type="project" value="InterPro"/>
</dbReference>
<sequence length="391" mass="42478">MNPSELRVAFFSGNYNYVRDGANQAQNLLVGYLLDQGVQVRVYSPTTPTPAFEARGTVVDVPAIPMPGGRGEYKLGRGLPTRPRRDLEAFDPHLVHVSAPEFLGHAAVTWARRRGVPVVATVHTRFETYFQYYGLSLVQPLIVAILRRFYNRADRVLVPTPSMAAVIRDFGVSTPISLWGRGVNHRRFHPDARDLAWRRSLGIADDEVTIGFLGRLVLEKGLGVFADVLARLDALGVRHRVLVVGKGPARDWFAGRVPQAAFAGFQSGDDLGRAVASMDLLFNPSVTETWGQVTSEAMAAGVPVVAARATGAVDLLEDGHTGFLVPPTDLDGYAAAIARLIADPALRAAMGEAAHHRAQDFRWDTANGAVLQAYREVLKRSPTLNDAGEAV</sequence>
<comment type="caution">
    <text evidence="3">The sequence shown here is derived from an EMBL/GenBank/DDBJ whole genome shotgun (WGS) entry which is preliminary data.</text>
</comment>
<feature type="domain" description="Glycosyltransferase subfamily 4-like N-terminal" evidence="2">
    <location>
        <begin position="29"/>
        <end position="187"/>
    </location>
</feature>
<keyword evidence="3" id="KW-0808">Transferase</keyword>
<evidence type="ECO:0000313" key="4">
    <source>
        <dbReference type="Proteomes" id="UP000522313"/>
    </source>
</evidence>
<dbReference type="InterPro" id="IPR028098">
    <property type="entry name" value="Glyco_trans_4-like_N"/>
</dbReference>
<dbReference type="Proteomes" id="UP000522313">
    <property type="component" value="Unassembled WGS sequence"/>
</dbReference>
<organism evidence="3 4">
    <name type="scientific">Sphingomonas endophytica</name>
    <dbReference type="NCBI Taxonomy" id="869719"/>
    <lineage>
        <taxon>Bacteria</taxon>
        <taxon>Pseudomonadati</taxon>
        <taxon>Pseudomonadota</taxon>
        <taxon>Alphaproteobacteria</taxon>
        <taxon>Sphingomonadales</taxon>
        <taxon>Sphingomonadaceae</taxon>
        <taxon>Sphingomonas</taxon>
    </lineage>
</organism>
<dbReference type="AlphaFoldDB" id="A0A7X0JC03"/>
<evidence type="ECO:0000259" key="2">
    <source>
        <dbReference type="Pfam" id="PF13439"/>
    </source>
</evidence>
<dbReference type="Gene3D" id="3.40.50.2000">
    <property type="entry name" value="Glycogen Phosphorylase B"/>
    <property type="match status" value="2"/>
</dbReference>
<dbReference type="Pfam" id="PF13439">
    <property type="entry name" value="Glyco_transf_4"/>
    <property type="match status" value="1"/>
</dbReference>
<dbReference type="RefSeq" id="WP_184504049.1">
    <property type="nucleotide sequence ID" value="NZ_JACHBT010000002.1"/>
</dbReference>
<reference evidence="3 4" key="1">
    <citation type="submission" date="2020-08" db="EMBL/GenBank/DDBJ databases">
        <title>The Agave Microbiome: Exploring the role of microbial communities in plant adaptations to desert environments.</title>
        <authorList>
            <person name="Partida-Martinez L.P."/>
        </authorList>
    </citation>
    <scope>NUCLEOTIDE SEQUENCE [LARGE SCALE GENOMIC DNA]</scope>
    <source>
        <strain evidence="3 4">AS3.13</strain>
    </source>
</reference>
<feature type="domain" description="Glycosyl transferase family 1" evidence="1">
    <location>
        <begin position="197"/>
        <end position="356"/>
    </location>
</feature>
<reference evidence="3 4" key="2">
    <citation type="submission" date="2020-08" db="EMBL/GenBank/DDBJ databases">
        <authorList>
            <person name="Partida-Martinez L."/>
            <person name="Huntemann M."/>
            <person name="Clum A."/>
            <person name="Wang J."/>
            <person name="Palaniappan K."/>
            <person name="Ritter S."/>
            <person name="Chen I.-M."/>
            <person name="Stamatis D."/>
            <person name="Reddy T."/>
            <person name="O'Malley R."/>
            <person name="Daum C."/>
            <person name="Shapiro N."/>
            <person name="Ivanova N."/>
            <person name="Kyrpides N."/>
            <person name="Woyke T."/>
        </authorList>
    </citation>
    <scope>NUCLEOTIDE SEQUENCE [LARGE SCALE GENOMIC DNA]</scope>
    <source>
        <strain evidence="3 4">AS3.13</strain>
    </source>
</reference>
<evidence type="ECO:0000313" key="3">
    <source>
        <dbReference type="EMBL" id="MBB6503636.1"/>
    </source>
</evidence>
<dbReference type="PANTHER" id="PTHR45947">
    <property type="entry name" value="SULFOQUINOVOSYL TRANSFERASE SQD2"/>
    <property type="match status" value="1"/>
</dbReference>
<protein>
    <submittedName>
        <fullName evidence="3">Glycosyltransferase involved in cell wall biosynthesis</fullName>
    </submittedName>
</protein>
<dbReference type="EMBL" id="JACHBT010000002">
    <property type="protein sequence ID" value="MBB6503636.1"/>
    <property type="molecule type" value="Genomic_DNA"/>
</dbReference>
<dbReference type="InterPro" id="IPR050194">
    <property type="entry name" value="Glycosyltransferase_grp1"/>
</dbReference>
<dbReference type="CDD" id="cd03814">
    <property type="entry name" value="GT4-like"/>
    <property type="match status" value="1"/>
</dbReference>
<dbReference type="PANTHER" id="PTHR45947:SF3">
    <property type="entry name" value="SULFOQUINOVOSYL TRANSFERASE SQD2"/>
    <property type="match status" value="1"/>
</dbReference>
<gene>
    <name evidence="3" type="ORF">F4693_000589</name>
</gene>
<dbReference type="SUPFAM" id="SSF53756">
    <property type="entry name" value="UDP-Glycosyltransferase/glycogen phosphorylase"/>
    <property type="match status" value="1"/>
</dbReference>
<evidence type="ECO:0000259" key="1">
    <source>
        <dbReference type="Pfam" id="PF00534"/>
    </source>
</evidence>
<dbReference type="InterPro" id="IPR001296">
    <property type="entry name" value="Glyco_trans_1"/>
</dbReference>
<dbReference type="Pfam" id="PF00534">
    <property type="entry name" value="Glycos_transf_1"/>
    <property type="match status" value="1"/>
</dbReference>